<dbReference type="SUPFAM" id="SSF47729">
    <property type="entry name" value="IHF-like DNA-binding proteins"/>
    <property type="match status" value="1"/>
</dbReference>
<feature type="domain" description="HU" evidence="2">
    <location>
        <begin position="1"/>
        <end position="126"/>
    </location>
</feature>
<gene>
    <name evidence="3" type="ORF">N6H18_14205</name>
</gene>
<dbReference type="InterPro" id="IPR041607">
    <property type="entry name" value="HU-HIG"/>
</dbReference>
<dbReference type="Proteomes" id="UP001065174">
    <property type="component" value="Chromosome"/>
</dbReference>
<evidence type="ECO:0000259" key="2">
    <source>
        <dbReference type="Pfam" id="PF18291"/>
    </source>
</evidence>
<proteinExistence type="predicted"/>
<organism evidence="3 4">
    <name type="scientific">Reichenbachiella agarivorans</name>
    <dbReference type="NCBI Taxonomy" id="2979464"/>
    <lineage>
        <taxon>Bacteria</taxon>
        <taxon>Pseudomonadati</taxon>
        <taxon>Bacteroidota</taxon>
        <taxon>Cytophagia</taxon>
        <taxon>Cytophagales</taxon>
        <taxon>Reichenbachiellaceae</taxon>
        <taxon>Reichenbachiella</taxon>
    </lineage>
</organism>
<keyword evidence="1" id="KW-0238">DNA-binding</keyword>
<evidence type="ECO:0000313" key="3">
    <source>
        <dbReference type="EMBL" id="UXP31501.1"/>
    </source>
</evidence>
<dbReference type="NCBIfam" id="TIGR01201">
    <property type="entry name" value="HU_rel"/>
    <property type="match status" value="1"/>
</dbReference>
<dbReference type="InterPro" id="IPR010992">
    <property type="entry name" value="IHF-like_DNA-bd_dom_sf"/>
</dbReference>
<protein>
    <recommendedName>
        <fullName evidence="2">HU domain-containing protein</fullName>
    </recommendedName>
</protein>
<dbReference type="Gene3D" id="4.10.520.10">
    <property type="entry name" value="IHF-like DNA-binding proteins"/>
    <property type="match status" value="1"/>
</dbReference>
<evidence type="ECO:0000256" key="1">
    <source>
        <dbReference type="ARBA" id="ARBA00023125"/>
    </source>
</evidence>
<sequence length="133" mass="15095">MSVMYKSVPKTQPGVVGGGQIKYYASIVRERPVDIRKIATEISDMSTLTTIDVFAVLESFLLRMHAYMEQGRIVRLGDLGSFSPELTSSGENAPEEVDRNTIRKLRVNFRPSMELNDRLSHVKFEKHHDEPTV</sequence>
<dbReference type="Pfam" id="PF18291">
    <property type="entry name" value="HU-HIG"/>
    <property type="match status" value="1"/>
</dbReference>
<evidence type="ECO:0000313" key="4">
    <source>
        <dbReference type="Proteomes" id="UP001065174"/>
    </source>
</evidence>
<name>A0ABY6CLW6_9BACT</name>
<accession>A0ABY6CLW6</accession>
<dbReference type="InterPro" id="IPR005902">
    <property type="entry name" value="HU_DNA-bd_put"/>
</dbReference>
<dbReference type="EMBL" id="CP106679">
    <property type="protein sequence ID" value="UXP31501.1"/>
    <property type="molecule type" value="Genomic_DNA"/>
</dbReference>
<keyword evidence="4" id="KW-1185">Reference proteome</keyword>
<reference evidence="3" key="1">
    <citation type="submission" date="2022-09" db="EMBL/GenBank/DDBJ databases">
        <title>Comparative genomics and taxonomic characterization of three novel marine species of genus Reichenbachiella exhibiting antioxidant and polysaccharide degradation activities.</title>
        <authorList>
            <person name="Muhammad N."/>
            <person name="Lee Y.-J."/>
            <person name="Ko J."/>
            <person name="Kim S.-G."/>
        </authorList>
    </citation>
    <scope>NUCLEOTIDE SEQUENCE</scope>
    <source>
        <strain evidence="3">BKB1-1</strain>
    </source>
</reference>
<dbReference type="RefSeq" id="WP_262308940.1">
    <property type="nucleotide sequence ID" value="NZ_CP106679.1"/>
</dbReference>